<name>A0A9D8PN37_9DELT</name>
<protein>
    <submittedName>
        <fullName evidence="8">MFS transporter</fullName>
    </submittedName>
</protein>
<feature type="transmembrane region" description="Helical" evidence="7">
    <location>
        <begin position="279"/>
        <end position="296"/>
    </location>
</feature>
<evidence type="ECO:0000256" key="5">
    <source>
        <dbReference type="ARBA" id="ARBA00022989"/>
    </source>
</evidence>
<dbReference type="PANTHER" id="PTHR11328:SF24">
    <property type="entry name" value="MAJOR FACILITATOR SUPERFAMILY (MFS) PROFILE DOMAIN-CONTAINING PROTEIN"/>
    <property type="match status" value="1"/>
</dbReference>
<comment type="caution">
    <text evidence="8">The sequence shown here is derived from an EMBL/GenBank/DDBJ whole genome shotgun (WGS) entry which is preliminary data.</text>
</comment>
<reference evidence="8" key="2">
    <citation type="submission" date="2021-01" db="EMBL/GenBank/DDBJ databases">
        <authorList>
            <person name="Hahn C.R."/>
            <person name="Youssef N.H."/>
            <person name="Elshahed M."/>
        </authorList>
    </citation>
    <scope>NUCLEOTIDE SEQUENCE</scope>
    <source>
        <strain evidence="8">Zod_Metabat.24</strain>
    </source>
</reference>
<keyword evidence="5 7" id="KW-1133">Transmembrane helix</keyword>
<feature type="transmembrane region" description="Helical" evidence="7">
    <location>
        <begin position="93"/>
        <end position="115"/>
    </location>
</feature>
<dbReference type="PANTHER" id="PTHR11328">
    <property type="entry name" value="MAJOR FACILITATOR SUPERFAMILY DOMAIN-CONTAINING PROTEIN"/>
    <property type="match status" value="1"/>
</dbReference>
<evidence type="ECO:0000256" key="2">
    <source>
        <dbReference type="ARBA" id="ARBA00022448"/>
    </source>
</evidence>
<dbReference type="InterPro" id="IPR039672">
    <property type="entry name" value="MFS_2"/>
</dbReference>
<accession>A0A9D8PN37</accession>
<keyword evidence="4 7" id="KW-0812">Transmembrane</keyword>
<comment type="subcellular location">
    <subcellularLocation>
        <location evidence="1">Cell membrane</location>
        <topology evidence="1">Multi-pass membrane protein</topology>
    </subcellularLocation>
</comment>
<gene>
    <name evidence="8" type="ORF">JW984_04320</name>
</gene>
<dbReference type="InterPro" id="IPR001927">
    <property type="entry name" value="Na/Gal_symport"/>
</dbReference>
<dbReference type="InterPro" id="IPR036259">
    <property type="entry name" value="MFS_trans_sf"/>
</dbReference>
<reference evidence="8" key="1">
    <citation type="journal article" date="2021" name="Environ. Microbiol.">
        <title>Genomic characterization of three novel Desulfobacterota classes expand the metabolic and phylogenetic diversity of the phylum.</title>
        <authorList>
            <person name="Murphy C.L."/>
            <person name="Biggerstaff J."/>
            <person name="Eichhorn A."/>
            <person name="Ewing E."/>
            <person name="Shahan R."/>
            <person name="Soriano D."/>
            <person name="Stewart S."/>
            <person name="VanMol K."/>
            <person name="Walker R."/>
            <person name="Walters P."/>
            <person name="Elshahed M.S."/>
            <person name="Youssef N.H."/>
        </authorList>
    </citation>
    <scope>NUCLEOTIDE SEQUENCE</scope>
    <source>
        <strain evidence="8">Zod_Metabat.24</strain>
    </source>
</reference>
<dbReference type="GO" id="GO:0006814">
    <property type="term" value="P:sodium ion transport"/>
    <property type="evidence" value="ECO:0007669"/>
    <property type="project" value="InterPro"/>
</dbReference>
<feature type="transmembrane region" description="Helical" evidence="7">
    <location>
        <begin position="191"/>
        <end position="213"/>
    </location>
</feature>
<dbReference type="GO" id="GO:0005886">
    <property type="term" value="C:plasma membrane"/>
    <property type="evidence" value="ECO:0007669"/>
    <property type="project" value="UniProtKB-SubCell"/>
</dbReference>
<sequence>MKSDSNSNNGGVIRGALPLKIKLGYGLGDIGSNLFIVTTGMFLLYFMVEVMGIDPALAGTALLFPKLWDVVSDPIMGTISDATRSKHGRRRPYLLYGSVPFGLTFLILFIAPHYASEMANTIHVALLFALGCTAFTVINVPYSSMVAEMSDNYNERMSITAFRMSSASVGALIAGGAAMPLVKLGGGGETGFVFMAEVFSVLIIISCLICFYSTKRAPALPPKEDTPPIFEQIRIAFKNFQFFMLMSSYFFQALAVGVMMAGFVFFIKYVMGQTEESMGIAFPIFLVTGILFIPVWNAVGKRFGKIRSYYIGLAIFTVMQLSLFFSKPDLIVFFYIQIFILGIGFSSFQLFPFSMLPDTIEYDQMRSGMRREGVFSGMWSSGQKIAYSVGPPIVGLVLAAFHYDKSLEYNQPDSVALGVRLVFCVFPAAMIFLSFIPFSRYGLTEKKFEEIKKVIAKEGGS</sequence>
<dbReference type="PROSITE" id="PS00872">
    <property type="entry name" value="NA_GALACTOSIDE_SYMP"/>
    <property type="match status" value="1"/>
</dbReference>
<feature type="transmembrane region" description="Helical" evidence="7">
    <location>
        <begin position="385"/>
        <end position="403"/>
    </location>
</feature>
<dbReference type="EMBL" id="JAFGIX010000022">
    <property type="protein sequence ID" value="MBN1572403.1"/>
    <property type="molecule type" value="Genomic_DNA"/>
</dbReference>
<keyword evidence="6 7" id="KW-0472">Membrane</keyword>
<keyword evidence="2" id="KW-0813">Transport</keyword>
<feature type="transmembrane region" description="Helical" evidence="7">
    <location>
        <begin position="308"/>
        <end position="326"/>
    </location>
</feature>
<dbReference type="GO" id="GO:0015293">
    <property type="term" value="F:symporter activity"/>
    <property type="evidence" value="ECO:0007669"/>
    <property type="project" value="InterPro"/>
</dbReference>
<organism evidence="8 9">
    <name type="scientific">Candidatus Zymogenus saltonus</name>
    <dbReference type="NCBI Taxonomy" id="2844893"/>
    <lineage>
        <taxon>Bacteria</taxon>
        <taxon>Deltaproteobacteria</taxon>
        <taxon>Candidatus Zymogenia</taxon>
        <taxon>Candidatus Zymogeniales</taxon>
        <taxon>Candidatus Zymogenaceae</taxon>
        <taxon>Candidatus Zymogenus</taxon>
    </lineage>
</organism>
<evidence type="ECO:0000313" key="9">
    <source>
        <dbReference type="Proteomes" id="UP000809273"/>
    </source>
</evidence>
<feature type="transmembrane region" description="Helical" evidence="7">
    <location>
        <begin position="121"/>
        <end position="140"/>
    </location>
</feature>
<keyword evidence="3" id="KW-1003">Cell membrane</keyword>
<evidence type="ECO:0000256" key="7">
    <source>
        <dbReference type="SAM" id="Phobius"/>
    </source>
</evidence>
<feature type="transmembrane region" description="Helical" evidence="7">
    <location>
        <begin position="415"/>
        <end position="438"/>
    </location>
</feature>
<dbReference type="NCBIfam" id="TIGR00792">
    <property type="entry name" value="gph"/>
    <property type="match status" value="1"/>
</dbReference>
<evidence type="ECO:0000256" key="4">
    <source>
        <dbReference type="ARBA" id="ARBA00022692"/>
    </source>
</evidence>
<evidence type="ECO:0000313" key="8">
    <source>
        <dbReference type="EMBL" id="MBN1572403.1"/>
    </source>
</evidence>
<proteinExistence type="predicted"/>
<evidence type="ECO:0000256" key="6">
    <source>
        <dbReference type="ARBA" id="ARBA00023136"/>
    </source>
</evidence>
<dbReference type="Gene3D" id="1.20.1250.20">
    <property type="entry name" value="MFS general substrate transporter like domains"/>
    <property type="match status" value="2"/>
</dbReference>
<dbReference type="Proteomes" id="UP000809273">
    <property type="component" value="Unassembled WGS sequence"/>
</dbReference>
<feature type="transmembrane region" description="Helical" evidence="7">
    <location>
        <begin position="161"/>
        <end position="179"/>
    </location>
</feature>
<evidence type="ECO:0000256" key="1">
    <source>
        <dbReference type="ARBA" id="ARBA00004651"/>
    </source>
</evidence>
<dbReference type="InterPro" id="IPR018043">
    <property type="entry name" value="Na/Gal_symport_CS"/>
</dbReference>
<dbReference type="AlphaFoldDB" id="A0A9D8PN37"/>
<feature type="transmembrane region" description="Helical" evidence="7">
    <location>
        <begin position="30"/>
        <end position="48"/>
    </location>
</feature>
<dbReference type="CDD" id="cd17332">
    <property type="entry name" value="MFS_MelB_like"/>
    <property type="match status" value="1"/>
</dbReference>
<dbReference type="Pfam" id="PF13347">
    <property type="entry name" value="MFS_2"/>
    <property type="match status" value="1"/>
</dbReference>
<evidence type="ECO:0000256" key="3">
    <source>
        <dbReference type="ARBA" id="ARBA00022475"/>
    </source>
</evidence>
<feature type="transmembrane region" description="Helical" evidence="7">
    <location>
        <begin position="242"/>
        <end position="267"/>
    </location>
</feature>
<dbReference type="GO" id="GO:0008643">
    <property type="term" value="P:carbohydrate transport"/>
    <property type="evidence" value="ECO:0007669"/>
    <property type="project" value="InterPro"/>
</dbReference>
<feature type="transmembrane region" description="Helical" evidence="7">
    <location>
        <begin position="332"/>
        <end position="356"/>
    </location>
</feature>
<dbReference type="SUPFAM" id="SSF103473">
    <property type="entry name" value="MFS general substrate transporter"/>
    <property type="match status" value="1"/>
</dbReference>